<protein>
    <submittedName>
        <fullName evidence="6">Ribonuclease P protein subunit</fullName>
    </submittedName>
</protein>
<dbReference type="GO" id="GO:0008033">
    <property type="term" value="P:tRNA processing"/>
    <property type="evidence" value="ECO:0007669"/>
    <property type="project" value="UniProtKB-KW"/>
</dbReference>
<evidence type="ECO:0000313" key="6">
    <source>
        <dbReference type="EMBL" id="GMM57262.1"/>
    </source>
</evidence>
<accession>A0AAV5S366</accession>
<keyword evidence="3" id="KW-0862">Zinc</keyword>
<sequence>MTTAPAKPPKNKQRKKKGPVLDENGCIVVPPPRTVGNRDQFGRLNYLYQLGMFHTMQGPAGISPVLARRYVANLDAISKKTKCSVRPNAKRTICKRCKQLLVPMRTCSYELAGRTGRNGRSTPKNETLVVRCTCGEAKRFNVGADKNHRTFDERPGNILDT</sequence>
<name>A0AAV5S366_MAUHU</name>
<dbReference type="PANTHER" id="PTHR14742:SF0">
    <property type="entry name" value="RIBONUCLEASE P PROTEIN SUBUNIT P21"/>
    <property type="match status" value="1"/>
</dbReference>
<organism evidence="6 7">
    <name type="scientific">Maudiozyma humilis</name>
    <name type="common">Sour dough yeast</name>
    <name type="synonym">Kazachstania humilis</name>
    <dbReference type="NCBI Taxonomy" id="51915"/>
    <lineage>
        <taxon>Eukaryota</taxon>
        <taxon>Fungi</taxon>
        <taxon>Dikarya</taxon>
        <taxon>Ascomycota</taxon>
        <taxon>Saccharomycotina</taxon>
        <taxon>Saccharomycetes</taxon>
        <taxon>Saccharomycetales</taxon>
        <taxon>Saccharomycetaceae</taxon>
        <taxon>Maudiozyma</taxon>
    </lineage>
</organism>
<dbReference type="Gene3D" id="6.20.50.20">
    <property type="match status" value="1"/>
</dbReference>
<dbReference type="GO" id="GO:0046872">
    <property type="term" value="F:metal ion binding"/>
    <property type="evidence" value="ECO:0007669"/>
    <property type="project" value="UniProtKB-KW"/>
</dbReference>
<evidence type="ECO:0000256" key="3">
    <source>
        <dbReference type="ARBA" id="ARBA00022833"/>
    </source>
</evidence>
<evidence type="ECO:0000256" key="2">
    <source>
        <dbReference type="ARBA" id="ARBA00022723"/>
    </source>
</evidence>
<dbReference type="PANTHER" id="PTHR14742">
    <property type="entry name" value="RIBONUCLEASE P SUBUNIT P21"/>
    <property type="match status" value="1"/>
</dbReference>
<gene>
    <name evidence="6" type="ORF">DAKH74_038780</name>
</gene>
<proteinExistence type="inferred from homology"/>
<feature type="region of interest" description="Disordered" evidence="5">
    <location>
        <begin position="1"/>
        <end position="23"/>
    </location>
</feature>
<evidence type="ECO:0000256" key="4">
    <source>
        <dbReference type="ARBA" id="ARBA00038402"/>
    </source>
</evidence>
<evidence type="ECO:0000256" key="5">
    <source>
        <dbReference type="SAM" id="MobiDB-lite"/>
    </source>
</evidence>
<keyword evidence="1" id="KW-0819">tRNA processing</keyword>
<comment type="similarity">
    <text evidence="4">Belongs to the eukaryotic/archaeal RNase P protein component 4 family.</text>
</comment>
<dbReference type="GO" id="GO:0005655">
    <property type="term" value="C:nucleolar ribonuclease P complex"/>
    <property type="evidence" value="ECO:0007669"/>
    <property type="project" value="TreeGrafter"/>
</dbReference>
<dbReference type="Proteomes" id="UP001377567">
    <property type="component" value="Unassembled WGS sequence"/>
</dbReference>
<keyword evidence="2" id="KW-0479">Metal-binding</keyword>
<reference evidence="6 7" key="1">
    <citation type="journal article" date="2023" name="Elife">
        <title>Identification of key yeast species and microbe-microbe interactions impacting larval growth of Drosophila in the wild.</title>
        <authorList>
            <person name="Mure A."/>
            <person name="Sugiura Y."/>
            <person name="Maeda R."/>
            <person name="Honda K."/>
            <person name="Sakurai N."/>
            <person name="Takahashi Y."/>
            <person name="Watada M."/>
            <person name="Katoh T."/>
            <person name="Gotoh A."/>
            <person name="Gotoh Y."/>
            <person name="Taniguchi I."/>
            <person name="Nakamura K."/>
            <person name="Hayashi T."/>
            <person name="Katayama T."/>
            <person name="Uemura T."/>
            <person name="Hattori Y."/>
        </authorList>
    </citation>
    <scope>NUCLEOTIDE SEQUENCE [LARGE SCALE GENOMIC DNA]</scope>
    <source>
        <strain evidence="6 7">KH-74</strain>
    </source>
</reference>
<feature type="compositionally biased region" description="Basic residues" evidence="5">
    <location>
        <begin position="9"/>
        <end position="18"/>
    </location>
</feature>
<dbReference type="Pfam" id="PF04032">
    <property type="entry name" value="Rpr2"/>
    <property type="match status" value="1"/>
</dbReference>
<dbReference type="EMBL" id="BTGD01000011">
    <property type="protein sequence ID" value="GMM57262.1"/>
    <property type="molecule type" value="Genomic_DNA"/>
</dbReference>
<evidence type="ECO:0000256" key="1">
    <source>
        <dbReference type="ARBA" id="ARBA00022694"/>
    </source>
</evidence>
<dbReference type="AlphaFoldDB" id="A0AAV5S366"/>
<comment type="caution">
    <text evidence="6">The sequence shown here is derived from an EMBL/GenBank/DDBJ whole genome shotgun (WGS) entry which is preliminary data.</text>
</comment>
<dbReference type="InterPro" id="IPR007175">
    <property type="entry name" value="Rpr2/Snm1/Rpp21"/>
</dbReference>
<keyword evidence="7" id="KW-1185">Reference proteome</keyword>
<evidence type="ECO:0000313" key="7">
    <source>
        <dbReference type="Proteomes" id="UP001377567"/>
    </source>
</evidence>